<keyword evidence="1" id="KW-0812">Transmembrane</keyword>
<comment type="caution">
    <text evidence="2">The sequence shown here is derived from an EMBL/GenBank/DDBJ whole genome shotgun (WGS) entry which is preliminary data.</text>
</comment>
<dbReference type="EMBL" id="MHRK01000024">
    <property type="protein sequence ID" value="OHA23837.1"/>
    <property type="molecule type" value="Genomic_DNA"/>
</dbReference>
<protein>
    <submittedName>
        <fullName evidence="2">Uncharacterized protein</fullName>
    </submittedName>
</protein>
<sequence>MLFLCLLYFFVHAFIALILIYTKFQTYNHTIITKKTGIVNGRGPHEFLKFKLIQNYQDKF</sequence>
<reference evidence="2 3" key="1">
    <citation type="journal article" date="2016" name="Nat. Commun.">
        <title>Thousands of microbial genomes shed light on interconnected biogeochemical processes in an aquifer system.</title>
        <authorList>
            <person name="Anantharaman K."/>
            <person name="Brown C.T."/>
            <person name="Hug L.A."/>
            <person name="Sharon I."/>
            <person name="Castelle C.J."/>
            <person name="Probst A.J."/>
            <person name="Thomas B.C."/>
            <person name="Singh A."/>
            <person name="Wilkins M.J."/>
            <person name="Karaoz U."/>
            <person name="Brodie E.L."/>
            <person name="Williams K.H."/>
            <person name="Hubbard S.S."/>
            <person name="Banfield J.F."/>
        </authorList>
    </citation>
    <scope>NUCLEOTIDE SEQUENCE [LARGE SCALE GENOMIC DNA]</scope>
</reference>
<proteinExistence type="predicted"/>
<accession>A0A1G2MIZ4</accession>
<gene>
    <name evidence="2" type="ORF">A3C72_01390</name>
</gene>
<dbReference type="Proteomes" id="UP000177130">
    <property type="component" value="Unassembled WGS sequence"/>
</dbReference>
<evidence type="ECO:0000256" key="1">
    <source>
        <dbReference type="SAM" id="Phobius"/>
    </source>
</evidence>
<dbReference type="STRING" id="1802306.A3C72_01390"/>
<evidence type="ECO:0000313" key="3">
    <source>
        <dbReference type="Proteomes" id="UP000177130"/>
    </source>
</evidence>
<feature type="transmembrane region" description="Helical" evidence="1">
    <location>
        <begin position="6"/>
        <end position="24"/>
    </location>
</feature>
<evidence type="ECO:0000313" key="2">
    <source>
        <dbReference type="EMBL" id="OHA23837.1"/>
    </source>
</evidence>
<organism evidence="2 3">
    <name type="scientific">Candidatus Taylorbacteria bacterium RIFCSPHIGHO2_02_FULL_43_32b</name>
    <dbReference type="NCBI Taxonomy" id="1802306"/>
    <lineage>
        <taxon>Bacteria</taxon>
        <taxon>Candidatus Tayloriibacteriota</taxon>
    </lineage>
</organism>
<name>A0A1G2MIZ4_9BACT</name>
<dbReference type="AlphaFoldDB" id="A0A1G2MIZ4"/>
<keyword evidence="1" id="KW-1133">Transmembrane helix</keyword>
<keyword evidence="1" id="KW-0472">Membrane</keyword>